<dbReference type="PANTHER" id="PTHR43415">
    <property type="entry name" value="SPERMIDINE N(1)-ACETYLTRANSFERASE"/>
    <property type="match status" value="1"/>
</dbReference>
<dbReference type="GO" id="GO:0016740">
    <property type="term" value="F:transferase activity"/>
    <property type="evidence" value="ECO:0007669"/>
    <property type="project" value="UniProtKB-KW"/>
</dbReference>
<proteinExistence type="predicted"/>
<reference evidence="1 2" key="1">
    <citation type="submission" date="2023-04" db="EMBL/GenBank/DDBJ databases">
        <title>Two novel species of Flavobacterium.</title>
        <authorList>
            <person name="Liu Q."/>
            <person name="Xin Y.-H."/>
        </authorList>
    </citation>
    <scope>NUCLEOTIDE SEQUENCE [LARGE SCALE GENOMIC DNA]</scope>
    <source>
        <strain evidence="1 2">LB2P87</strain>
    </source>
</reference>
<dbReference type="PANTHER" id="PTHR43415:SF3">
    <property type="entry name" value="GNAT-FAMILY ACETYLTRANSFERASE"/>
    <property type="match status" value="1"/>
</dbReference>
<dbReference type="InterPro" id="IPR016181">
    <property type="entry name" value="Acyl_CoA_acyltransferase"/>
</dbReference>
<name>A0AAW6TRG3_9FLAO</name>
<keyword evidence="1" id="KW-0808">Transferase</keyword>
<dbReference type="RefSeq" id="WP_282717489.1">
    <property type="nucleotide sequence ID" value="NZ_JASCRY010000004.1"/>
</dbReference>
<dbReference type="SUPFAM" id="SSF55729">
    <property type="entry name" value="Acyl-CoA N-acyltransferases (Nat)"/>
    <property type="match status" value="1"/>
</dbReference>
<comment type="caution">
    <text evidence="1">The sequence shown here is derived from an EMBL/GenBank/DDBJ whole genome shotgun (WGS) entry which is preliminary data.</text>
</comment>
<keyword evidence="2" id="KW-1185">Reference proteome</keyword>
<accession>A0AAW6TRG3</accession>
<evidence type="ECO:0000313" key="1">
    <source>
        <dbReference type="EMBL" id="MDI5950748.1"/>
    </source>
</evidence>
<dbReference type="Pfam" id="PF13420">
    <property type="entry name" value="Acetyltransf_4"/>
    <property type="match status" value="1"/>
</dbReference>
<sequence>MILKGQFAKLRPINAADAAITLKWRLSDRAKFMQSGAKTVLEQGNWISNSLKKENEITFIIEFNDVPVGMFAVCNINKTYRHCSIERLLIGEKKLVGNFPIAFESELLLCDYIFNELNMHKINGDIMEDNKDMIKFRKYLGYSFDGVLRDQYIINGEFKSTLLVSVFESEYLNKCRNRLSGLIRLSQL</sequence>
<dbReference type="Gene3D" id="3.40.630.30">
    <property type="match status" value="1"/>
</dbReference>
<protein>
    <submittedName>
        <fullName evidence="1">GNAT family protein</fullName>
        <ecNumber evidence="1">2.-.-.-</ecNumber>
    </submittedName>
</protein>
<dbReference type="EC" id="2.-.-.-" evidence="1"/>
<dbReference type="EMBL" id="JASCRY010000004">
    <property type="protein sequence ID" value="MDI5950748.1"/>
    <property type="molecule type" value="Genomic_DNA"/>
</dbReference>
<organism evidence="1 2">
    <name type="scientific">Flavobacterium yafengii</name>
    <dbReference type="NCBI Taxonomy" id="3041253"/>
    <lineage>
        <taxon>Bacteria</taxon>
        <taxon>Pseudomonadati</taxon>
        <taxon>Bacteroidota</taxon>
        <taxon>Flavobacteriia</taxon>
        <taxon>Flavobacteriales</taxon>
        <taxon>Flavobacteriaceae</taxon>
        <taxon>Flavobacterium</taxon>
    </lineage>
</organism>
<dbReference type="Proteomes" id="UP001228643">
    <property type="component" value="Unassembled WGS sequence"/>
</dbReference>
<dbReference type="AlphaFoldDB" id="A0AAW6TRG3"/>
<gene>
    <name evidence="1" type="ORF">QLS97_13910</name>
</gene>
<evidence type="ECO:0000313" key="2">
    <source>
        <dbReference type="Proteomes" id="UP001228643"/>
    </source>
</evidence>